<dbReference type="InterPro" id="IPR000210">
    <property type="entry name" value="BTB/POZ_dom"/>
</dbReference>
<dbReference type="PANTHER" id="PTHR47843:SF7">
    <property type="entry name" value="BTB DOMAIN-CONTAINING PROTEIN"/>
    <property type="match status" value="1"/>
</dbReference>
<evidence type="ECO:0000313" key="3">
    <source>
        <dbReference type="EMBL" id="TGO85242.1"/>
    </source>
</evidence>
<dbReference type="AlphaFoldDB" id="A0A4Z1KLT3"/>
<comment type="caution">
    <text evidence="3">The sequence shown here is derived from an EMBL/GenBank/DDBJ whole genome shotgun (WGS) entry which is preliminary data.</text>
</comment>
<accession>A0A4Z1KLT3</accession>
<feature type="domain" description="BTB" evidence="2">
    <location>
        <begin position="17"/>
        <end position="86"/>
    </location>
</feature>
<evidence type="ECO:0000256" key="1">
    <source>
        <dbReference type="SAM" id="MobiDB-lite"/>
    </source>
</evidence>
<dbReference type="CDD" id="cd18186">
    <property type="entry name" value="BTB_POZ_ZBTB_KLHL-like"/>
    <property type="match status" value="1"/>
</dbReference>
<gene>
    <name evidence="3" type="ORF">BPOR_0416g00020</name>
</gene>
<proteinExistence type="predicted"/>
<dbReference type="PANTHER" id="PTHR47843">
    <property type="entry name" value="BTB DOMAIN-CONTAINING PROTEIN-RELATED"/>
    <property type="match status" value="1"/>
</dbReference>
<dbReference type="Gene3D" id="3.30.710.10">
    <property type="entry name" value="Potassium Channel Kv1.1, Chain A"/>
    <property type="match status" value="1"/>
</dbReference>
<organism evidence="3 4">
    <name type="scientific">Botrytis porri</name>
    <dbReference type="NCBI Taxonomy" id="87229"/>
    <lineage>
        <taxon>Eukaryota</taxon>
        <taxon>Fungi</taxon>
        <taxon>Dikarya</taxon>
        <taxon>Ascomycota</taxon>
        <taxon>Pezizomycotina</taxon>
        <taxon>Leotiomycetes</taxon>
        <taxon>Helotiales</taxon>
        <taxon>Sclerotiniaceae</taxon>
        <taxon>Botrytis</taxon>
    </lineage>
</organism>
<evidence type="ECO:0000259" key="2">
    <source>
        <dbReference type="PROSITE" id="PS50097"/>
    </source>
</evidence>
<dbReference type="EMBL" id="PQXO01000415">
    <property type="protein sequence ID" value="TGO85242.1"/>
    <property type="molecule type" value="Genomic_DNA"/>
</dbReference>
<dbReference type="SUPFAM" id="SSF54695">
    <property type="entry name" value="POZ domain"/>
    <property type="match status" value="1"/>
</dbReference>
<keyword evidence="4" id="KW-1185">Reference proteome</keyword>
<dbReference type="Pfam" id="PF00651">
    <property type="entry name" value="BTB"/>
    <property type="match status" value="1"/>
</dbReference>
<dbReference type="PROSITE" id="PS50097">
    <property type="entry name" value="BTB"/>
    <property type="match status" value="1"/>
</dbReference>
<dbReference type="STRING" id="87229.A0A4Z1KLT3"/>
<dbReference type="InterPro" id="IPR011333">
    <property type="entry name" value="SKP1/BTB/POZ_sf"/>
</dbReference>
<evidence type="ECO:0000313" key="4">
    <source>
        <dbReference type="Proteomes" id="UP000297280"/>
    </source>
</evidence>
<sequence length="112" mass="12584">MSSPSRPPLMTPEVLNETVILYVGPKRKKYIVHKKVLCDQSEFFNAWFNKGFEEAANGEMCLPEDDPATCADLIEYFYRGTLPYADKTTTRPIKDLPTDIDGQAHGCNHASS</sequence>
<reference evidence="3 4" key="1">
    <citation type="submission" date="2017-12" db="EMBL/GenBank/DDBJ databases">
        <title>Comparative genomics of Botrytis spp.</title>
        <authorList>
            <person name="Valero-Jimenez C.A."/>
            <person name="Tapia P."/>
            <person name="Veloso J."/>
            <person name="Silva-Moreno E."/>
            <person name="Staats M."/>
            <person name="Valdes J.H."/>
            <person name="Van Kan J.A.L."/>
        </authorList>
    </citation>
    <scope>NUCLEOTIDE SEQUENCE [LARGE SCALE GENOMIC DNA]</scope>
    <source>
        <strain evidence="3 4">MUCL3349</strain>
    </source>
</reference>
<feature type="region of interest" description="Disordered" evidence="1">
    <location>
        <begin position="90"/>
        <end position="112"/>
    </location>
</feature>
<dbReference type="Proteomes" id="UP000297280">
    <property type="component" value="Unassembled WGS sequence"/>
</dbReference>
<name>A0A4Z1KLT3_9HELO</name>
<protein>
    <recommendedName>
        <fullName evidence="2">BTB domain-containing protein</fullName>
    </recommendedName>
</protein>